<keyword evidence="1" id="KW-0560">Oxidoreductase</keyword>
<evidence type="ECO:0000313" key="3">
    <source>
        <dbReference type="EMBL" id="CAA9577151.1"/>
    </source>
</evidence>
<proteinExistence type="predicted"/>
<dbReference type="InterPro" id="IPR052019">
    <property type="entry name" value="F420H2_bilvrd_red/Heme_oxyg"/>
</dbReference>
<dbReference type="EMBL" id="CADCWG010000311">
    <property type="protein sequence ID" value="CAA9577151.1"/>
    <property type="molecule type" value="Genomic_DNA"/>
</dbReference>
<dbReference type="InterPro" id="IPR012349">
    <property type="entry name" value="Split_barrel_FMN-bd"/>
</dbReference>
<dbReference type="SUPFAM" id="SSF50475">
    <property type="entry name" value="FMN-binding split barrel"/>
    <property type="match status" value="1"/>
</dbReference>
<sequence length="133" mass="15037">MNHDEAMAYLGANHRGVLATIRRDGMPQLSHVSYALLDGRVAISVTQDRAKTRNARRDPRVVLSVVGDDWYRYVVAEGTAEIVEGEGVLAELRRVYEAVTGAPHPDWDDFDAAMIRDRRCVLRFPVERLYPLT</sequence>
<dbReference type="GO" id="GO:0016627">
    <property type="term" value="F:oxidoreductase activity, acting on the CH-CH group of donors"/>
    <property type="evidence" value="ECO:0007669"/>
    <property type="project" value="TreeGrafter"/>
</dbReference>
<dbReference type="NCBIfam" id="TIGR03618">
    <property type="entry name" value="Rv1155_F420"/>
    <property type="match status" value="1"/>
</dbReference>
<protein>
    <submittedName>
        <fullName evidence="3">Pyridoxine 5'-phosphate oxidase, Rv1155</fullName>
    </submittedName>
</protein>
<dbReference type="PANTHER" id="PTHR35176:SF2">
    <property type="entry name" value="F420H(2)-DEPENDENT REDUCTASE RV1155"/>
    <property type="match status" value="1"/>
</dbReference>
<evidence type="ECO:0000259" key="2">
    <source>
        <dbReference type="Pfam" id="PF01243"/>
    </source>
</evidence>
<accession>A0A6J4VIB2</accession>
<dbReference type="GO" id="GO:0005829">
    <property type="term" value="C:cytosol"/>
    <property type="evidence" value="ECO:0007669"/>
    <property type="project" value="TreeGrafter"/>
</dbReference>
<feature type="domain" description="Pyridoxamine 5'-phosphate oxidase N-terminal" evidence="2">
    <location>
        <begin position="4"/>
        <end position="130"/>
    </location>
</feature>
<dbReference type="Pfam" id="PF01243">
    <property type="entry name" value="PNPOx_N"/>
    <property type="match status" value="1"/>
</dbReference>
<dbReference type="AlphaFoldDB" id="A0A6J4VIB2"/>
<name>A0A6J4VIB2_9BACT</name>
<dbReference type="GO" id="GO:0070967">
    <property type="term" value="F:coenzyme F420 binding"/>
    <property type="evidence" value="ECO:0007669"/>
    <property type="project" value="TreeGrafter"/>
</dbReference>
<dbReference type="PANTHER" id="PTHR35176">
    <property type="entry name" value="HEME OXYGENASE HI_0854-RELATED"/>
    <property type="match status" value="1"/>
</dbReference>
<reference evidence="3" key="1">
    <citation type="submission" date="2020-02" db="EMBL/GenBank/DDBJ databases">
        <authorList>
            <person name="Meier V. D."/>
        </authorList>
    </citation>
    <scope>NUCLEOTIDE SEQUENCE</scope>
    <source>
        <strain evidence="3">AVDCRST_MAG49</strain>
    </source>
</reference>
<dbReference type="Gene3D" id="2.30.110.10">
    <property type="entry name" value="Electron Transport, Fmn-binding Protein, Chain A"/>
    <property type="match status" value="1"/>
</dbReference>
<dbReference type="InterPro" id="IPR019920">
    <property type="entry name" value="F420-binding_dom_put"/>
</dbReference>
<evidence type="ECO:0000256" key="1">
    <source>
        <dbReference type="ARBA" id="ARBA00023002"/>
    </source>
</evidence>
<dbReference type="InterPro" id="IPR011576">
    <property type="entry name" value="Pyridox_Oxase_N"/>
</dbReference>
<organism evidence="3">
    <name type="scientific">uncultured Thermomicrobiales bacterium</name>
    <dbReference type="NCBI Taxonomy" id="1645740"/>
    <lineage>
        <taxon>Bacteria</taxon>
        <taxon>Pseudomonadati</taxon>
        <taxon>Thermomicrobiota</taxon>
        <taxon>Thermomicrobia</taxon>
        <taxon>Thermomicrobiales</taxon>
        <taxon>environmental samples</taxon>
    </lineage>
</organism>
<gene>
    <name evidence="3" type="ORF">AVDCRST_MAG49-4360</name>
</gene>